<feature type="region of interest" description="Disordered" evidence="1">
    <location>
        <begin position="1"/>
        <end position="56"/>
    </location>
</feature>
<dbReference type="Gene3D" id="3.30.160.60">
    <property type="entry name" value="Classic Zinc Finger"/>
    <property type="match status" value="1"/>
</dbReference>
<feature type="region of interest" description="Disordered" evidence="1">
    <location>
        <begin position="1078"/>
        <end position="1121"/>
    </location>
</feature>
<feature type="region of interest" description="Disordered" evidence="1">
    <location>
        <begin position="1204"/>
        <end position="1232"/>
    </location>
</feature>
<keyword evidence="5" id="KW-1185">Reference proteome</keyword>
<reference evidence="4" key="1">
    <citation type="submission" date="2021-03" db="EMBL/GenBank/DDBJ databases">
        <authorList>
            <person name="Bekaert M."/>
        </authorList>
    </citation>
    <scope>NUCLEOTIDE SEQUENCE</scope>
</reference>
<name>A0A8S3VK87_MYTED</name>
<feature type="compositionally biased region" description="Polar residues" evidence="1">
    <location>
        <begin position="683"/>
        <end position="695"/>
    </location>
</feature>
<feature type="domain" description="S phase cyclin A-associated protein in the endoplasmic reticulum N-terminal" evidence="3">
    <location>
        <begin position="545"/>
        <end position="638"/>
    </location>
</feature>
<gene>
    <name evidence="4" type="ORF">MEDL_69033</name>
</gene>
<feature type="compositionally biased region" description="Basic and acidic residues" evidence="1">
    <location>
        <begin position="535"/>
        <end position="548"/>
    </location>
</feature>
<dbReference type="SUPFAM" id="SSF57667">
    <property type="entry name" value="beta-beta-alpha zinc fingers"/>
    <property type="match status" value="1"/>
</dbReference>
<dbReference type="OrthoDB" id="71500at2759"/>
<feature type="domain" description="C2H2-type" evidence="2">
    <location>
        <begin position="1310"/>
        <end position="1332"/>
    </location>
</feature>
<feature type="compositionally biased region" description="Polar residues" evidence="1">
    <location>
        <begin position="915"/>
        <end position="927"/>
    </location>
</feature>
<dbReference type="PANTHER" id="PTHR31434:SF2">
    <property type="entry name" value="S PHASE CYCLIN A-ASSOCIATED PROTEIN IN THE ENDOPLASMIC RETICULUM"/>
    <property type="match status" value="1"/>
</dbReference>
<dbReference type="Pfam" id="PF16501">
    <property type="entry name" value="SCAPER_N"/>
    <property type="match status" value="1"/>
</dbReference>
<comment type="caution">
    <text evidence="4">The sequence shown here is derived from an EMBL/GenBank/DDBJ whole genome shotgun (WGS) entry which is preliminary data.</text>
</comment>
<dbReference type="Proteomes" id="UP000683360">
    <property type="component" value="Unassembled WGS sequence"/>
</dbReference>
<dbReference type="InterPro" id="IPR032446">
    <property type="entry name" value="SCAPER_N"/>
</dbReference>
<feature type="compositionally biased region" description="Polar residues" evidence="1">
    <location>
        <begin position="893"/>
        <end position="908"/>
    </location>
</feature>
<feature type="region of interest" description="Disordered" evidence="1">
    <location>
        <begin position="487"/>
        <end position="548"/>
    </location>
</feature>
<evidence type="ECO:0000259" key="2">
    <source>
        <dbReference type="Pfam" id="PF12874"/>
    </source>
</evidence>
<dbReference type="InterPro" id="IPR013087">
    <property type="entry name" value="Znf_C2H2_type"/>
</dbReference>
<feature type="compositionally biased region" description="Polar residues" evidence="1">
    <location>
        <begin position="811"/>
        <end position="845"/>
    </location>
</feature>
<dbReference type="Pfam" id="PF12874">
    <property type="entry name" value="zf-met"/>
    <property type="match status" value="1"/>
</dbReference>
<feature type="compositionally biased region" description="Polar residues" evidence="1">
    <location>
        <begin position="777"/>
        <end position="790"/>
    </location>
</feature>
<evidence type="ECO:0000259" key="3">
    <source>
        <dbReference type="Pfam" id="PF16501"/>
    </source>
</evidence>
<feature type="compositionally biased region" description="Polar residues" evidence="1">
    <location>
        <begin position="636"/>
        <end position="648"/>
    </location>
</feature>
<dbReference type="EMBL" id="CAJPWZ010003331">
    <property type="protein sequence ID" value="CAG2257693.1"/>
    <property type="molecule type" value="Genomic_DNA"/>
</dbReference>
<feature type="compositionally biased region" description="Polar residues" evidence="1">
    <location>
        <begin position="20"/>
        <end position="53"/>
    </location>
</feature>
<organism evidence="4 5">
    <name type="scientific">Mytilus edulis</name>
    <name type="common">Blue mussel</name>
    <dbReference type="NCBI Taxonomy" id="6550"/>
    <lineage>
        <taxon>Eukaryota</taxon>
        <taxon>Metazoa</taxon>
        <taxon>Spiralia</taxon>
        <taxon>Lophotrochozoa</taxon>
        <taxon>Mollusca</taxon>
        <taxon>Bivalvia</taxon>
        <taxon>Autobranchia</taxon>
        <taxon>Pteriomorphia</taxon>
        <taxon>Mytilida</taxon>
        <taxon>Mytiloidea</taxon>
        <taxon>Mytilidae</taxon>
        <taxon>Mytilinae</taxon>
        <taxon>Mytilus</taxon>
    </lineage>
</organism>
<feature type="compositionally biased region" description="Basic and acidic residues" evidence="1">
    <location>
        <begin position="1221"/>
        <end position="1232"/>
    </location>
</feature>
<accession>A0A8S3VK87</accession>
<evidence type="ECO:0000256" key="1">
    <source>
        <dbReference type="SAM" id="MobiDB-lite"/>
    </source>
</evidence>
<feature type="region of interest" description="Disordered" evidence="1">
    <location>
        <begin position="630"/>
        <end position="971"/>
    </location>
</feature>
<feature type="compositionally biased region" description="Basic and acidic residues" evidence="1">
    <location>
        <begin position="1100"/>
        <end position="1121"/>
    </location>
</feature>
<evidence type="ECO:0000313" key="4">
    <source>
        <dbReference type="EMBL" id="CAG2257693.1"/>
    </source>
</evidence>
<proteinExistence type="predicted"/>
<feature type="compositionally biased region" description="Basic and acidic residues" evidence="1">
    <location>
        <begin position="846"/>
        <end position="857"/>
    </location>
</feature>
<dbReference type="PANTHER" id="PTHR31434">
    <property type="entry name" value="S PHASE CYCLIN A-ASSOCIATED PROTEIN IN THE ENDOPLASMIC RETICULUM"/>
    <property type="match status" value="1"/>
</dbReference>
<feature type="compositionally biased region" description="Polar residues" evidence="1">
    <location>
        <begin position="869"/>
        <end position="886"/>
    </location>
</feature>
<dbReference type="InterPro" id="IPR036236">
    <property type="entry name" value="Znf_C2H2_sf"/>
</dbReference>
<sequence length="1607" mass="182172">MSDTRKKRYSTGIRMRSDNGENNYHRNSSAQSVAYNKTGRNNNSQNSTSNYHRMNSYDRVRKIVQEEGRTARNLVIYNVPVEQRRSSSEQRRSSSVKDIVIYNVPVEQRRSSSVKDIVIYNVPVEQRRSSSGKDIVIYNIPVEQRRSSSGKDIVIYNVPVEQRRSSSGKDIVIYNVPVEQRRSSSGKDIVIYNVPVEQRRSSSGKDIVIYNIPVEQRRSSSGKDIVIYNVPVEQKKAQVKLRVIYNVPVEQRRSSSVKDIVIYNVPVEQRRSSSVKDIVIYNVPVEQRRSSSGKDIVIYNMPVEQRRSSSGKDIVIYNVPVEQRRSSSGKDIVIYKVPVEQRRSSSEQRRSSSGKDIVIYNVPVEQRRSSSGKDIVIYNVPVEQRRSSSGKDIVIYNVPVEQRRSSSGKDIVIYNVPVEQRRSSSVKDIVFYNVPVEQRRSSSGKDIVIYNVPVEQRRSSSGKDIVIYNIPVEQRRSSSGKDIVIYNMPVEQRRSSSGQGYPGRQRKLSQKDNQQRPQAKHRPSSLEDQSSYKQDLTRSPRSDGGTRKSDRRARYWKFLFDNLQRAVDAIYETCEQDESVVECKEVIMMLEQSTNDFKSLIDRMHLMKAYDDATREGDRPAPIAWEVRKMSPGKTAHSQVPSRNSPSPAQRVLEFNEPNKSPGNSWADRVKGIVPPSPLSPSEETLNFSETQESPVLTLPSPPAHQNGLSASEPDTDGSNTIEDDGWETVQRGGKSRSRNSLENLSTVGRPAKVITRTLSDPHSPLIKKNKGHFNTMKKSLSDGNQTVPNKSARHDSEKENEPVKVRNDASKNSSPAVNNTSRSYSGTVKGTNTQSKQAVISNAKTVKDTKTMKERPQSLTDSKVIAKTTRNISSPRGENVRNVSSPRGEISRNLSSPRVDTARNVSSPRGEFKTTPTLASKPPSGSKTEKSRASPQTTLKKSETDLAKIETKEFRSRNISESKDDTEEDISQIEDALASVIDEENDLTDELVKAQEQALENVIQEEESWLKELAKEENTVIDVETETESELGNTMGSSLDNSQQTLDWDAMVALYEEEKASGVNKCWGDLVEDDEEEVRTPGHAVHMHEKLSSPSRKRSPTESKKRHEEKQAKAQEQREKLMQEKAERLKELSKKANEIAFINTLEAQNKRHEIMSKHQVSEARLQDIQEERQRKHEEKLAKEAAVEERRKALEAEKQARLKEMEAKRKQRENRFTAQQLEKEKERSDALRAKEKERDERLAVLNAQHEAHIQELQKKIQQKQDESTARHKEALQQIREKAFEMSVLRHSTEDHNDAPTSTPYEKKKLCTICNALIISEVYLLSHLRGKKHQQALKDNNSGRSMCKEEIEKFNLKHIVDAPSNSTHPKIVSEKERLKSMKKRCKKLRQRMTTRGLEYESSLSGKQQSIESEHKAKLHKVIKDITKYLQNTERGPWSQSRVSALDRALGEISRILDKKIPADQTCLRVLSGLNTLSRILLLVDAANPELPPILPQKSIILTCTVFRQACKGCYDNCHYMMFSNKVGNVLELLSQRLLVMMPNDQNLSSLSSSSSQPASLPYDAVAVSTLQLVSTVLSCLAKHNPSINSSEASMERMSGTGDAFMSRK</sequence>
<feature type="compositionally biased region" description="Basic and acidic residues" evidence="1">
    <location>
        <begin position="793"/>
        <end position="810"/>
    </location>
</feature>
<evidence type="ECO:0000313" key="5">
    <source>
        <dbReference type="Proteomes" id="UP000683360"/>
    </source>
</evidence>
<feature type="compositionally biased region" description="Basic and acidic residues" evidence="1">
    <location>
        <begin position="941"/>
        <end position="964"/>
    </location>
</feature>
<protein>
    <submittedName>
        <fullName evidence="4">S phase cyclin A-associated protein in the endoplasmic reticulum</fullName>
    </submittedName>
</protein>